<reference evidence="1" key="5">
    <citation type="submission" date="2024-05" db="EMBL/GenBank/DDBJ databases">
        <authorList>
            <person name="Sun Q."/>
            <person name="Zhou Y."/>
        </authorList>
    </citation>
    <scope>NUCLEOTIDE SEQUENCE</scope>
    <source>
        <strain evidence="1">CGMCC 1.12707</strain>
    </source>
</reference>
<evidence type="ECO:0000313" key="3">
    <source>
        <dbReference type="Proteomes" id="UP000184120"/>
    </source>
</evidence>
<dbReference type="Proteomes" id="UP000184120">
    <property type="component" value="Unassembled WGS sequence"/>
</dbReference>
<proteinExistence type="predicted"/>
<dbReference type="EMBL" id="BMFL01000005">
    <property type="protein sequence ID" value="GGE93857.1"/>
    <property type="molecule type" value="Genomic_DNA"/>
</dbReference>
<evidence type="ECO:0000313" key="4">
    <source>
        <dbReference type="Proteomes" id="UP000650994"/>
    </source>
</evidence>
<evidence type="ECO:0008006" key="5">
    <source>
        <dbReference type="Google" id="ProtNLM"/>
    </source>
</evidence>
<reference evidence="3" key="2">
    <citation type="submission" date="2016-11" db="EMBL/GenBank/DDBJ databases">
        <authorList>
            <person name="Varghese N."/>
            <person name="Submissions S."/>
        </authorList>
    </citation>
    <scope>NUCLEOTIDE SEQUENCE [LARGE SCALE GENOMIC DNA]</scope>
    <source>
        <strain evidence="3">DSM 27989</strain>
    </source>
</reference>
<reference evidence="2" key="3">
    <citation type="submission" date="2016-11" db="EMBL/GenBank/DDBJ databases">
        <authorList>
            <person name="Jaros S."/>
            <person name="Januszkiewicz K."/>
            <person name="Wedrychowicz H."/>
        </authorList>
    </citation>
    <scope>NUCLEOTIDE SEQUENCE [LARGE SCALE GENOMIC DNA]</scope>
    <source>
        <strain evidence="2">DSM 27989</strain>
    </source>
</reference>
<dbReference type="RefSeq" id="WP_072931578.1">
    <property type="nucleotide sequence ID" value="NZ_BMFL01000005.1"/>
</dbReference>
<dbReference type="STRING" id="1434701.SAMN05443634_10644"/>
<dbReference type="OrthoDB" id="7551439at2"/>
<reference evidence="1" key="1">
    <citation type="journal article" date="2014" name="Int. J. Syst. Evol. Microbiol.">
        <title>Complete genome of a new Firmicutes species belonging to the dominant human colonic microbiota ('Ruminococcus bicirculans') reveals two chromosomes and a selective capacity to utilize plant glucans.</title>
        <authorList>
            <consortium name="NISC Comparative Sequencing Program"/>
            <person name="Wegmann U."/>
            <person name="Louis P."/>
            <person name="Goesmann A."/>
            <person name="Henrissat B."/>
            <person name="Duncan S.H."/>
            <person name="Flint H.J."/>
        </authorList>
    </citation>
    <scope>NUCLEOTIDE SEQUENCE</scope>
    <source>
        <strain evidence="1">CGMCC 1.12707</strain>
    </source>
</reference>
<dbReference type="AlphaFoldDB" id="A0A1M6Y1G7"/>
<keyword evidence="4" id="KW-1185">Reference proteome</keyword>
<sequence>MKTTTIKNIIHNNRTDIAFVIGNGINRYPNNPNALSWEDLLIELWHQVSLHTLSIRPEGISTTEFYDILELENVKDLNLQKKVTNLLTDWEPLTHHQLITEKIADLNAPLLTTNFEDTMSKTINCELFKIDDTSFTDFYPWSTYHGLEKLESPISGFGIWYINGMINYHRSIRLGLGHYMGSVERARNLIHRGKDGRLYSGKNAELWNGYKTWLHIIFNKSLFIFGLDLGENETFLRWLLIERFRYFKKFPNRKHKGWYLYKRNEKPISQGKKFFLERVGFEVIDVEEYEDLYVKIWE</sequence>
<dbReference type="EMBL" id="FRBH01000006">
    <property type="protein sequence ID" value="SHL11963.1"/>
    <property type="molecule type" value="Genomic_DNA"/>
</dbReference>
<evidence type="ECO:0000313" key="2">
    <source>
        <dbReference type="EMBL" id="SHL11963.1"/>
    </source>
</evidence>
<gene>
    <name evidence="1" type="ORF">GCM10010984_09370</name>
    <name evidence="2" type="ORF">SAMN05443634_10644</name>
</gene>
<organism evidence="2 3">
    <name type="scientific">Chishuiella changwenlii</name>
    <dbReference type="NCBI Taxonomy" id="1434701"/>
    <lineage>
        <taxon>Bacteria</taxon>
        <taxon>Pseudomonadati</taxon>
        <taxon>Bacteroidota</taxon>
        <taxon>Flavobacteriia</taxon>
        <taxon>Flavobacteriales</taxon>
        <taxon>Weeksellaceae</taxon>
        <taxon>Chishuiella</taxon>
    </lineage>
</organism>
<name>A0A1M6Y1G7_9FLAO</name>
<accession>A0A1M6Y1G7</accession>
<reference evidence="4" key="4">
    <citation type="journal article" date="2019" name="Int. J. Syst. Evol. Microbiol.">
        <title>The Global Catalogue of Microorganisms (GCM) 10K type strain sequencing project: providing services to taxonomists for standard genome sequencing and annotation.</title>
        <authorList>
            <consortium name="The Broad Institute Genomics Platform"/>
            <consortium name="The Broad Institute Genome Sequencing Center for Infectious Disease"/>
            <person name="Wu L."/>
            <person name="Ma J."/>
        </authorList>
    </citation>
    <scope>NUCLEOTIDE SEQUENCE [LARGE SCALE GENOMIC DNA]</scope>
    <source>
        <strain evidence="4">CGMCC 1.12707</strain>
    </source>
</reference>
<evidence type="ECO:0000313" key="1">
    <source>
        <dbReference type="EMBL" id="GGE93857.1"/>
    </source>
</evidence>
<protein>
    <recommendedName>
        <fullName evidence="5">SIR2-like domain-containing protein</fullName>
    </recommendedName>
</protein>
<dbReference type="Proteomes" id="UP000650994">
    <property type="component" value="Unassembled WGS sequence"/>
</dbReference>